<organism evidence="14 15">
    <name type="scientific">Chauna torquata</name>
    <name type="common">Southern screamer</name>
    <dbReference type="NCBI Taxonomy" id="30388"/>
    <lineage>
        <taxon>Eukaryota</taxon>
        <taxon>Metazoa</taxon>
        <taxon>Chordata</taxon>
        <taxon>Craniata</taxon>
        <taxon>Vertebrata</taxon>
        <taxon>Euteleostomi</taxon>
        <taxon>Archelosauria</taxon>
        <taxon>Archosauria</taxon>
        <taxon>Dinosauria</taxon>
        <taxon>Saurischia</taxon>
        <taxon>Theropoda</taxon>
        <taxon>Coelurosauria</taxon>
        <taxon>Aves</taxon>
        <taxon>Neognathae</taxon>
        <taxon>Galloanserae</taxon>
        <taxon>Anseriformes</taxon>
        <taxon>Anhimidae</taxon>
        <taxon>Chauna</taxon>
    </lineage>
</organism>
<evidence type="ECO:0000256" key="6">
    <source>
        <dbReference type="ARBA" id="ARBA00023212"/>
    </source>
</evidence>
<dbReference type="Proteomes" id="UP000537522">
    <property type="component" value="Unassembled WGS sequence"/>
</dbReference>
<feature type="non-terminal residue" evidence="14">
    <location>
        <position position="1"/>
    </location>
</feature>
<dbReference type="GO" id="GO:0003352">
    <property type="term" value="P:regulation of cilium movement"/>
    <property type="evidence" value="ECO:0007669"/>
    <property type="project" value="TreeGrafter"/>
</dbReference>
<evidence type="ECO:0000256" key="2">
    <source>
        <dbReference type="ARBA" id="ARBA00022490"/>
    </source>
</evidence>
<dbReference type="AlphaFoldDB" id="A0A7L0KML8"/>
<evidence type="ECO:0000259" key="13">
    <source>
        <dbReference type="Pfam" id="PF14772"/>
    </source>
</evidence>
<feature type="domain" description="Dynein regulatory complex protein 1/2 N-terminal" evidence="13">
    <location>
        <begin position="25"/>
        <end position="125"/>
    </location>
</feature>
<name>A0A7L0KML8_CHATO</name>
<evidence type="ECO:0000313" key="14">
    <source>
        <dbReference type="EMBL" id="NXK57337.1"/>
    </source>
</evidence>
<keyword evidence="6" id="KW-0206">Cytoskeleton</keyword>
<evidence type="ECO:0000256" key="7">
    <source>
        <dbReference type="ARBA" id="ARBA00023273"/>
    </source>
</evidence>
<evidence type="ECO:0000256" key="1">
    <source>
        <dbReference type="ARBA" id="ARBA00004611"/>
    </source>
</evidence>
<dbReference type="GO" id="GO:0060285">
    <property type="term" value="P:cilium-dependent cell motility"/>
    <property type="evidence" value="ECO:0007669"/>
    <property type="project" value="TreeGrafter"/>
</dbReference>
<evidence type="ECO:0000256" key="4">
    <source>
        <dbReference type="ARBA" id="ARBA00023054"/>
    </source>
</evidence>
<comment type="caution">
    <text evidence="14">The sequence shown here is derived from an EMBL/GenBank/DDBJ whole genome shotgun (WGS) entry which is preliminary data.</text>
</comment>
<evidence type="ECO:0000256" key="5">
    <source>
        <dbReference type="ARBA" id="ARBA00023069"/>
    </source>
</evidence>
<keyword evidence="15" id="KW-1185">Reference proteome</keyword>
<dbReference type="EMBL" id="VXAL01033511">
    <property type="protein sequence ID" value="NXK57337.1"/>
    <property type="molecule type" value="Genomic_DNA"/>
</dbReference>
<evidence type="ECO:0000256" key="3">
    <source>
        <dbReference type="ARBA" id="ARBA00022846"/>
    </source>
</evidence>
<dbReference type="Pfam" id="PF14772">
    <property type="entry name" value="NYD-SP28"/>
    <property type="match status" value="1"/>
</dbReference>
<keyword evidence="4" id="KW-0175">Coiled coil</keyword>
<evidence type="ECO:0000256" key="9">
    <source>
        <dbReference type="ARBA" id="ARBA00038424"/>
    </source>
</evidence>
<comment type="similarity">
    <text evidence="9">Belongs to the DRC2 family.</text>
</comment>
<accession>A0A7L0KML8</accession>
<evidence type="ECO:0000256" key="12">
    <source>
        <dbReference type="ARBA" id="ARBA00045865"/>
    </source>
</evidence>
<feature type="non-terminal residue" evidence="14">
    <location>
        <position position="208"/>
    </location>
</feature>
<dbReference type="InterPro" id="IPR039750">
    <property type="entry name" value="DRC1/DRC2"/>
</dbReference>
<dbReference type="GO" id="GO:0070286">
    <property type="term" value="P:axonemal dynein complex assembly"/>
    <property type="evidence" value="ECO:0007669"/>
    <property type="project" value="InterPro"/>
</dbReference>
<keyword evidence="2" id="KW-0963">Cytoplasm</keyword>
<dbReference type="PANTHER" id="PTHR21625:SF0">
    <property type="entry name" value="DYNEIN REGULATORY COMPLEX SUBUNIT 2"/>
    <property type="match status" value="1"/>
</dbReference>
<keyword evidence="3" id="KW-0282">Flagellum</keyword>
<dbReference type="PANTHER" id="PTHR21625">
    <property type="entry name" value="NYD-SP28 PROTEIN"/>
    <property type="match status" value="1"/>
</dbReference>
<evidence type="ECO:0000256" key="10">
    <source>
        <dbReference type="ARBA" id="ARBA00040899"/>
    </source>
</evidence>
<sequence length="208" mass="23197">MPVKRRQQASAPMTAEDQLLLLQSQALAEEEAAKMKGEMLTRFLKDKLAKEERNSTLNLHKISTQWRAVLREAKDKELRKDIAILSQTFARVMDCKDSVIESLVTDLEEAEAQHARALSSHLHNVDRLLQLQRCRLACLEEGYDIQLEALKAEFETERYQGWGGGQQRHPYVCPGAERAHSPAQMAVASLGTSPPLSHGALTPCSAAP</sequence>
<comment type="subcellular location">
    <subcellularLocation>
        <location evidence="1">Cytoplasm</location>
        <location evidence="1">Cytoskeleton</location>
        <location evidence="1">Flagellum axoneme</location>
    </subcellularLocation>
    <subcellularLocation>
        <location evidence="8">Cytoplasm</location>
        <location evidence="8">Cytoskeleton</location>
        <location evidence="8">Flagellum basal body</location>
    </subcellularLocation>
</comment>
<evidence type="ECO:0000256" key="8">
    <source>
        <dbReference type="ARBA" id="ARBA00037841"/>
    </source>
</evidence>
<dbReference type="GO" id="GO:0005858">
    <property type="term" value="C:axonemal dynein complex"/>
    <property type="evidence" value="ECO:0007669"/>
    <property type="project" value="InterPro"/>
</dbReference>
<keyword evidence="5" id="KW-0969">Cilium</keyword>
<protein>
    <recommendedName>
        <fullName evidence="10">Dynein regulatory complex subunit 2</fullName>
    </recommendedName>
    <alternativeName>
        <fullName evidence="11">Coiled-coil domain-containing protein 65</fullName>
    </alternativeName>
</protein>
<proteinExistence type="inferred from homology"/>
<evidence type="ECO:0000313" key="15">
    <source>
        <dbReference type="Proteomes" id="UP000537522"/>
    </source>
</evidence>
<dbReference type="InterPro" id="IPR039505">
    <property type="entry name" value="DRC1/2_N"/>
</dbReference>
<gene>
    <name evidence="14" type="primary">Ccdc65_0</name>
    <name evidence="14" type="ORF">CHATOR_R13785</name>
</gene>
<comment type="function">
    <text evidence="12">Component of the nexin-dynein regulatory complex (N-DRC), a key regulator of ciliary/flagellar motility which maintains the alignment and integrity of the distal axoneme and regulates microtubule sliding in motile axonemes. Plays a critical role in the assembly of N-DRC and also stabilizes the assembly of multiple inner dynein arms and radial spokes. Coassembles with DRC1 to form a central scaffold needed for assembly of the N-DRC and its attachment to the outer doublet microtubules.</text>
</comment>
<keyword evidence="7" id="KW-0966">Cell projection</keyword>
<evidence type="ECO:0000256" key="11">
    <source>
        <dbReference type="ARBA" id="ARBA00041517"/>
    </source>
</evidence>
<reference evidence="14 15" key="1">
    <citation type="submission" date="2019-09" db="EMBL/GenBank/DDBJ databases">
        <title>Bird 10,000 Genomes (B10K) Project - Family phase.</title>
        <authorList>
            <person name="Zhang G."/>
        </authorList>
    </citation>
    <scope>NUCLEOTIDE SEQUENCE [LARGE SCALE GENOMIC DNA]</scope>
    <source>
        <strain evidence="14">B10K-DU-011-36</strain>
        <tissue evidence="14">Muscle</tissue>
    </source>
</reference>